<dbReference type="RefSeq" id="WP_169699067.1">
    <property type="nucleotide sequence ID" value="NZ_LS974202.1"/>
</dbReference>
<evidence type="ECO:0000313" key="2">
    <source>
        <dbReference type="Proteomes" id="UP000250796"/>
    </source>
</evidence>
<sequence length="79" mass="8965">MVEYGMTPLEATMAATKMNSELSGIQEFTGALSHEYHHSGRAFLRRPVELKIQDQGDLIYSRFEVQEIEFITGMVIQVS</sequence>
<proteinExistence type="predicted"/>
<dbReference type="KEGG" id="minf:MESINF_1393"/>
<dbReference type="Proteomes" id="UP000250796">
    <property type="component" value="Chromosome MESINF"/>
</dbReference>
<evidence type="ECO:0000313" key="1">
    <source>
        <dbReference type="EMBL" id="SSC12837.1"/>
    </source>
</evidence>
<gene>
    <name evidence="1" type="ORF">MESINF_1393</name>
</gene>
<name>A0A7Z7LG71_9BACT</name>
<keyword evidence="2" id="KW-1185">Reference proteome</keyword>
<protein>
    <submittedName>
        <fullName evidence="1">Uncharacterized protein</fullName>
    </submittedName>
</protein>
<reference evidence="1 2" key="1">
    <citation type="submission" date="2017-01" db="EMBL/GenBank/DDBJ databases">
        <authorList>
            <person name="Erauso G."/>
        </authorList>
    </citation>
    <scope>NUCLEOTIDE SEQUENCE [LARGE SCALE GENOMIC DNA]</scope>
    <source>
        <strain evidence="1">MESINF1</strain>
    </source>
</reference>
<dbReference type="AlphaFoldDB" id="A0A7Z7LG71"/>
<dbReference type="EMBL" id="LS974202">
    <property type="protein sequence ID" value="SSC12837.1"/>
    <property type="molecule type" value="Genomic_DNA"/>
</dbReference>
<accession>A0A7Z7LG71</accession>
<organism evidence="1 2">
    <name type="scientific">Mesotoga infera</name>
    <dbReference type="NCBI Taxonomy" id="1236046"/>
    <lineage>
        <taxon>Bacteria</taxon>
        <taxon>Thermotogati</taxon>
        <taxon>Thermotogota</taxon>
        <taxon>Thermotogae</taxon>
        <taxon>Kosmotogales</taxon>
        <taxon>Kosmotogaceae</taxon>
        <taxon>Mesotoga</taxon>
    </lineage>
</organism>